<feature type="compositionally biased region" description="Basic and acidic residues" evidence="1">
    <location>
        <begin position="63"/>
        <end position="72"/>
    </location>
</feature>
<evidence type="ECO:0000313" key="3">
    <source>
        <dbReference type="Proteomes" id="UP001434883"/>
    </source>
</evidence>
<reference evidence="2 3" key="1">
    <citation type="submission" date="2021-06" db="EMBL/GenBank/DDBJ databases">
        <authorList>
            <person name="Palmer J.M."/>
        </authorList>
    </citation>
    <scope>NUCLEOTIDE SEQUENCE [LARGE SCALE GENOMIC DNA]</scope>
    <source>
        <strain evidence="2 3">XC_2019</strain>
        <tissue evidence="2">Muscle</tissue>
    </source>
</reference>
<comment type="caution">
    <text evidence="2">The sequence shown here is derived from an EMBL/GenBank/DDBJ whole genome shotgun (WGS) entry which is preliminary data.</text>
</comment>
<accession>A0ABV0R127</accession>
<feature type="compositionally biased region" description="Polar residues" evidence="1">
    <location>
        <begin position="73"/>
        <end position="84"/>
    </location>
</feature>
<feature type="compositionally biased region" description="Polar residues" evidence="1">
    <location>
        <begin position="109"/>
        <end position="118"/>
    </location>
</feature>
<dbReference type="Proteomes" id="UP001434883">
    <property type="component" value="Unassembled WGS sequence"/>
</dbReference>
<organism evidence="2 3">
    <name type="scientific">Xenoophorus captivus</name>
    <dbReference type="NCBI Taxonomy" id="1517983"/>
    <lineage>
        <taxon>Eukaryota</taxon>
        <taxon>Metazoa</taxon>
        <taxon>Chordata</taxon>
        <taxon>Craniata</taxon>
        <taxon>Vertebrata</taxon>
        <taxon>Euteleostomi</taxon>
        <taxon>Actinopterygii</taxon>
        <taxon>Neopterygii</taxon>
        <taxon>Teleostei</taxon>
        <taxon>Neoteleostei</taxon>
        <taxon>Acanthomorphata</taxon>
        <taxon>Ovalentaria</taxon>
        <taxon>Atherinomorphae</taxon>
        <taxon>Cyprinodontiformes</taxon>
        <taxon>Goodeidae</taxon>
        <taxon>Xenoophorus</taxon>
    </lineage>
</organism>
<name>A0ABV0R127_9TELE</name>
<evidence type="ECO:0000313" key="2">
    <source>
        <dbReference type="EMBL" id="MEQ2201828.1"/>
    </source>
</evidence>
<proteinExistence type="predicted"/>
<keyword evidence="3" id="KW-1185">Reference proteome</keyword>
<protein>
    <submittedName>
        <fullName evidence="2">Uncharacterized protein</fullName>
    </submittedName>
</protein>
<sequence>MVWYHQAVNTKKNRRLTPATFIQKMYGALQGRYTEHIMCHNRSEKLLLKQGISKDIAQSQEGWAKRDGDKPRTGSSSYFSTPSTVPVPKRGRSAKNTGKGQKTKDRKSSSNTATSDGTKPTMEVICADI</sequence>
<dbReference type="EMBL" id="JAHRIN010029188">
    <property type="protein sequence ID" value="MEQ2201828.1"/>
    <property type="molecule type" value="Genomic_DNA"/>
</dbReference>
<evidence type="ECO:0000256" key="1">
    <source>
        <dbReference type="SAM" id="MobiDB-lite"/>
    </source>
</evidence>
<feature type="region of interest" description="Disordered" evidence="1">
    <location>
        <begin position="59"/>
        <end position="129"/>
    </location>
</feature>
<gene>
    <name evidence="2" type="ORF">XENOCAPTIV_018885</name>
</gene>